<dbReference type="InterPro" id="IPR011344">
    <property type="entry name" value="ssDNA-bd"/>
</dbReference>
<dbReference type="Gene3D" id="2.40.50.140">
    <property type="entry name" value="Nucleic acid-binding proteins"/>
    <property type="match status" value="1"/>
</dbReference>
<dbReference type="GO" id="GO:0042645">
    <property type="term" value="C:mitochondrial nucleoid"/>
    <property type="evidence" value="ECO:0007669"/>
    <property type="project" value="TreeGrafter"/>
</dbReference>
<protein>
    <submittedName>
        <fullName evidence="4">Uncharacterized protein</fullName>
    </submittedName>
</protein>
<dbReference type="Pfam" id="PF00436">
    <property type="entry name" value="SSB"/>
    <property type="match status" value="1"/>
</dbReference>
<comment type="caution">
    <text evidence="4">The sequence shown here is derived from an EMBL/GenBank/DDBJ whole genome shotgun (WGS) entry which is preliminary data.</text>
</comment>
<dbReference type="GO" id="GO:0003697">
    <property type="term" value="F:single-stranded DNA binding"/>
    <property type="evidence" value="ECO:0007669"/>
    <property type="project" value="InterPro"/>
</dbReference>
<organism evidence="4 5">
    <name type="scientific">Pristionchus mayeri</name>
    <dbReference type="NCBI Taxonomy" id="1317129"/>
    <lineage>
        <taxon>Eukaryota</taxon>
        <taxon>Metazoa</taxon>
        <taxon>Ecdysozoa</taxon>
        <taxon>Nematoda</taxon>
        <taxon>Chromadorea</taxon>
        <taxon>Rhabditida</taxon>
        <taxon>Rhabditina</taxon>
        <taxon>Diplogasteromorpha</taxon>
        <taxon>Diplogasteroidea</taxon>
        <taxon>Neodiplogasteridae</taxon>
        <taxon>Pristionchus</taxon>
    </lineage>
</organism>
<evidence type="ECO:0000256" key="1">
    <source>
        <dbReference type="ARBA" id="ARBA00023125"/>
    </source>
</evidence>
<dbReference type="CDD" id="cd04496">
    <property type="entry name" value="SSB_OBF"/>
    <property type="match status" value="1"/>
</dbReference>
<evidence type="ECO:0000313" key="4">
    <source>
        <dbReference type="EMBL" id="GMR40870.1"/>
    </source>
</evidence>
<feature type="region of interest" description="Disordered" evidence="3">
    <location>
        <begin position="135"/>
        <end position="174"/>
    </location>
</feature>
<keyword evidence="1 2" id="KW-0238">DNA-binding</keyword>
<dbReference type="AlphaFoldDB" id="A0AAN4ZNJ5"/>
<dbReference type="InterPro" id="IPR000424">
    <property type="entry name" value="Primosome_PriB/ssb"/>
</dbReference>
<dbReference type="NCBIfam" id="TIGR00621">
    <property type="entry name" value="ssb"/>
    <property type="match status" value="1"/>
</dbReference>
<reference evidence="5" key="1">
    <citation type="submission" date="2022-10" db="EMBL/GenBank/DDBJ databases">
        <title>Genome assembly of Pristionchus species.</title>
        <authorList>
            <person name="Yoshida K."/>
            <person name="Sommer R.J."/>
        </authorList>
    </citation>
    <scope>NUCLEOTIDE SEQUENCE [LARGE SCALE GENOMIC DNA]</scope>
    <source>
        <strain evidence="5">RS5460</strain>
    </source>
</reference>
<gene>
    <name evidence="4" type="ORF">PMAYCL1PPCAC_11065</name>
</gene>
<evidence type="ECO:0000313" key="5">
    <source>
        <dbReference type="Proteomes" id="UP001328107"/>
    </source>
</evidence>
<sequence>SMFRSVVAVSSRVATGARALSTSAVSKAAPTNAEVEEVFKDRTPQRRHAYSLNRVELLGGVAATPKRLVAKNGNDYLLFNVITNHSTRTASGEFFDQTDMHTVTVFGRQVDDVEAKVDKGSRVLVHGRLRTFGGQLKEDGSRAPRQTSIQAESVQVMAKRGGDNNNRKNSEYDF</sequence>
<keyword evidence="5" id="KW-1185">Reference proteome</keyword>
<feature type="compositionally biased region" description="Polar residues" evidence="3">
    <location>
        <begin position="144"/>
        <end position="153"/>
    </location>
</feature>
<proteinExistence type="predicted"/>
<accession>A0AAN4ZNJ5</accession>
<dbReference type="Proteomes" id="UP001328107">
    <property type="component" value="Unassembled WGS sequence"/>
</dbReference>
<feature type="non-terminal residue" evidence="4">
    <location>
        <position position="1"/>
    </location>
</feature>
<dbReference type="EMBL" id="BTRK01000003">
    <property type="protein sequence ID" value="GMR40870.1"/>
    <property type="molecule type" value="Genomic_DNA"/>
</dbReference>
<evidence type="ECO:0000256" key="3">
    <source>
        <dbReference type="SAM" id="MobiDB-lite"/>
    </source>
</evidence>
<dbReference type="PROSITE" id="PS50935">
    <property type="entry name" value="SSB"/>
    <property type="match status" value="1"/>
</dbReference>
<dbReference type="InterPro" id="IPR012340">
    <property type="entry name" value="NA-bd_OB-fold"/>
</dbReference>
<dbReference type="PANTHER" id="PTHR10302">
    <property type="entry name" value="SINGLE-STRANDED DNA-BINDING PROTEIN"/>
    <property type="match status" value="1"/>
</dbReference>
<dbReference type="PANTHER" id="PTHR10302:SF0">
    <property type="entry name" value="SINGLE-STRANDED DNA-BINDING PROTEIN, MITOCHONDRIAL"/>
    <property type="match status" value="1"/>
</dbReference>
<dbReference type="SUPFAM" id="SSF50249">
    <property type="entry name" value="Nucleic acid-binding proteins"/>
    <property type="match status" value="1"/>
</dbReference>
<dbReference type="GO" id="GO:0006264">
    <property type="term" value="P:mitochondrial DNA replication"/>
    <property type="evidence" value="ECO:0007669"/>
    <property type="project" value="TreeGrafter"/>
</dbReference>
<feature type="compositionally biased region" description="Basic and acidic residues" evidence="3">
    <location>
        <begin position="160"/>
        <end position="174"/>
    </location>
</feature>
<evidence type="ECO:0000256" key="2">
    <source>
        <dbReference type="PROSITE-ProRule" id="PRU00252"/>
    </source>
</evidence>
<name>A0AAN4ZNJ5_9BILA</name>